<dbReference type="OrthoDB" id="194359at2"/>
<evidence type="ECO:0000313" key="2">
    <source>
        <dbReference type="Proteomes" id="UP000326729"/>
    </source>
</evidence>
<dbReference type="RefSeq" id="WP_150717997.1">
    <property type="nucleotide sequence ID" value="NZ_CABVGY010000028.1"/>
</dbReference>
<accession>A0A5E6VTS0</accession>
<organism evidence="1 2">
    <name type="scientific">Pseudomonas fluorescens</name>
    <dbReference type="NCBI Taxonomy" id="294"/>
    <lineage>
        <taxon>Bacteria</taxon>
        <taxon>Pseudomonadati</taxon>
        <taxon>Pseudomonadota</taxon>
        <taxon>Gammaproteobacteria</taxon>
        <taxon>Pseudomonadales</taxon>
        <taxon>Pseudomonadaceae</taxon>
        <taxon>Pseudomonas</taxon>
    </lineage>
</organism>
<proteinExistence type="predicted"/>
<dbReference type="EMBL" id="CABVGY010000028">
    <property type="protein sequence ID" value="VVN21290.1"/>
    <property type="molecule type" value="Genomic_DNA"/>
</dbReference>
<evidence type="ECO:0000313" key="1">
    <source>
        <dbReference type="EMBL" id="VVN21290.1"/>
    </source>
</evidence>
<name>A0A5E6VTS0_PSEFL</name>
<protein>
    <submittedName>
        <fullName evidence="1">Uncharacterized protein</fullName>
    </submittedName>
</protein>
<dbReference type="AlphaFoldDB" id="A0A5E6VTS0"/>
<sequence>MKSQDVLLLIKLICLEQRERLQQQLDSETAELLKLSDNLKQWKGWEDESEQDPPVHRESYSVRALGASLGISKTEVGAALKRCLEIGLLRVDPSSYFIRVNSKALLGFIEHGLRYVFPVKPAEMVRGIPTSFSAPVLQGKLMSGGDLIHVWPDAYGTRKGQSITPLFKTVPGAVKKDPRLYEYLALIDAVRLGNAREANLANQLLREKIL</sequence>
<dbReference type="Proteomes" id="UP000326729">
    <property type="component" value="Unassembled WGS sequence"/>
</dbReference>
<gene>
    <name evidence="1" type="ORF">PS659_04388</name>
</gene>
<reference evidence="1 2" key="1">
    <citation type="submission" date="2019-09" db="EMBL/GenBank/DDBJ databases">
        <authorList>
            <person name="Chandra G."/>
            <person name="Truman W A."/>
        </authorList>
    </citation>
    <scope>NUCLEOTIDE SEQUENCE [LARGE SCALE GENOMIC DNA]</scope>
    <source>
        <strain evidence="1">PS659</strain>
    </source>
</reference>